<keyword evidence="2" id="KW-0808">Transferase</keyword>
<dbReference type="SUPFAM" id="SSF55060">
    <property type="entry name" value="GHMP Kinase, C-terminal domain"/>
    <property type="match status" value="1"/>
</dbReference>
<evidence type="ECO:0000256" key="1">
    <source>
        <dbReference type="ARBA" id="ARBA00022741"/>
    </source>
</evidence>
<dbReference type="InterPro" id="IPR020568">
    <property type="entry name" value="Ribosomal_Su5_D2-typ_SF"/>
</dbReference>
<dbReference type="InterPro" id="IPR036554">
    <property type="entry name" value="GHMP_kinase_C_sf"/>
</dbReference>
<sequence>MYKMSLYVPAKAMLLGEYGVLYGGKAIACTFFEHYFLIHIQAQSTQSKASTQIISSFFKNNFIEFENDEIINSEKTSDINFFKNLLKPWKNHLKSINLSIEIEKSFSPSLGFGSSSALIAGISKSLWKLFFKDISYLNNEIFWNYIRTSLKEIQGNGSGYDIAVQLAASHENILQNNIQFWIFQNQENNSVPIIDRFILKDKIENYGFFLATQMYSDTSKVIKDFQSQAKKEEFALKHTSLANEFIINSNIEHTYKLMELSRKIAQEQGLIPQNNDNLNKIINQLNKLNIPYKTMGAGHGDCLWVLYNKNTFLKHLKIQKLEIPFVFHNLGNSI</sequence>
<proteinExistence type="predicted"/>
<reference evidence="5 6" key="1">
    <citation type="submission" date="2019-10" db="EMBL/GenBank/DDBJ databases">
        <title>New genus of Silvanigrellaceae.</title>
        <authorList>
            <person name="Pitt A."/>
            <person name="Hahn M.W."/>
        </authorList>
    </citation>
    <scope>NUCLEOTIDE SEQUENCE [LARGE SCALE GENOMIC DNA]</scope>
    <source>
        <strain evidence="5 6">33A1-SZDP</strain>
    </source>
</reference>
<dbReference type="InterPro" id="IPR014721">
    <property type="entry name" value="Ribsml_uS5_D2-typ_fold_subgr"/>
</dbReference>
<evidence type="ECO:0000313" key="6">
    <source>
        <dbReference type="Proteomes" id="UP000442694"/>
    </source>
</evidence>
<evidence type="ECO:0000256" key="3">
    <source>
        <dbReference type="ARBA" id="ARBA00022840"/>
    </source>
</evidence>
<dbReference type="Proteomes" id="UP000442694">
    <property type="component" value="Unassembled WGS sequence"/>
</dbReference>
<dbReference type="EMBL" id="WFLN01000005">
    <property type="protein sequence ID" value="KAB8031815.1"/>
    <property type="molecule type" value="Genomic_DNA"/>
</dbReference>
<dbReference type="Pfam" id="PF00288">
    <property type="entry name" value="GHMP_kinases_N"/>
    <property type="match status" value="1"/>
</dbReference>
<keyword evidence="1" id="KW-0547">Nucleotide-binding</keyword>
<keyword evidence="6" id="KW-1185">Reference proteome</keyword>
<comment type="caution">
    <text evidence="5">The sequence shown here is derived from an EMBL/GenBank/DDBJ whole genome shotgun (WGS) entry which is preliminary data.</text>
</comment>
<dbReference type="InterPro" id="IPR006204">
    <property type="entry name" value="GHMP_kinase_N_dom"/>
</dbReference>
<gene>
    <name evidence="5" type="ORF">GCL57_04010</name>
</gene>
<keyword evidence="3" id="KW-0067">ATP-binding</keyword>
<evidence type="ECO:0000313" key="5">
    <source>
        <dbReference type="EMBL" id="KAB8031815.1"/>
    </source>
</evidence>
<organism evidence="5 6">
    <name type="scientific">Fluviispira multicolorata</name>
    <dbReference type="NCBI Taxonomy" id="2654512"/>
    <lineage>
        <taxon>Bacteria</taxon>
        <taxon>Pseudomonadati</taxon>
        <taxon>Bdellovibrionota</taxon>
        <taxon>Oligoflexia</taxon>
        <taxon>Silvanigrellales</taxon>
        <taxon>Silvanigrellaceae</taxon>
        <taxon>Fluviispira</taxon>
    </lineage>
</organism>
<dbReference type="RefSeq" id="WP_152211991.1">
    <property type="nucleotide sequence ID" value="NZ_WFLN01000005.1"/>
</dbReference>
<accession>A0A833JDD8</accession>
<dbReference type="Gene3D" id="3.30.70.890">
    <property type="entry name" value="GHMP kinase, C-terminal domain"/>
    <property type="match status" value="1"/>
</dbReference>
<evidence type="ECO:0000259" key="4">
    <source>
        <dbReference type="Pfam" id="PF00288"/>
    </source>
</evidence>
<dbReference type="GO" id="GO:0016301">
    <property type="term" value="F:kinase activity"/>
    <property type="evidence" value="ECO:0007669"/>
    <property type="project" value="UniProtKB-KW"/>
</dbReference>
<feature type="domain" description="GHMP kinase N-terminal" evidence="4">
    <location>
        <begin position="85"/>
        <end position="165"/>
    </location>
</feature>
<protein>
    <recommendedName>
        <fullName evidence="4">GHMP kinase N-terminal domain-containing protein</fullName>
    </recommendedName>
</protein>
<name>A0A833JDD8_9BACT</name>
<dbReference type="Gene3D" id="3.30.230.10">
    <property type="match status" value="1"/>
</dbReference>
<dbReference type="GO" id="GO:0005524">
    <property type="term" value="F:ATP binding"/>
    <property type="evidence" value="ECO:0007669"/>
    <property type="project" value="UniProtKB-KW"/>
</dbReference>
<evidence type="ECO:0000256" key="2">
    <source>
        <dbReference type="ARBA" id="ARBA00022777"/>
    </source>
</evidence>
<keyword evidence="2" id="KW-0418">Kinase</keyword>
<dbReference type="AlphaFoldDB" id="A0A833JDD8"/>
<dbReference type="SUPFAM" id="SSF54211">
    <property type="entry name" value="Ribosomal protein S5 domain 2-like"/>
    <property type="match status" value="1"/>
</dbReference>